<dbReference type="Gene3D" id="2.30.40.10">
    <property type="entry name" value="Urease, subunit C, domain 1"/>
    <property type="match status" value="2"/>
</dbReference>
<dbReference type="GO" id="GO:0106279">
    <property type="term" value="P:negative regulation of UDP-N-acetylglucosamine biosynthetic process"/>
    <property type="evidence" value="ECO:0007669"/>
    <property type="project" value="UniProtKB-ARBA"/>
</dbReference>
<dbReference type="GO" id="GO:0008448">
    <property type="term" value="F:N-acetylglucosamine-6-phosphate deacetylase activity"/>
    <property type="evidence" value="ECO:0007669"/>
    <property type="project" value="UniProtKB-EC"/>
</dbReference>
<evidence type="ECO:0000256" key="6">
    <source>
        <dbReference type="ARBA" id="ARBA00023277"/>
    </source>
</evidence>
<keyword evidence="16" id="KW-1185">Reference proteome</keyword>
<dbReference type="FunFam" id="3.20.20.140:FF:000023">
    <property type="entry name" value="N-acetylglucosamine-6-phosphate deacetylase"/>
    <property type="match status" value="1"/>
</dbReference>
<dbReference type="SUPFAM" id="SSF51338">
    <property type="entry name" value="Composite domain of metallo-dependent hydrolases"/>
    <property type="match status" value="1"/>
</dbReference>
<dbReference type="GO" id="GO:0046872">
    <property type="term" value="F:metal ion binding"/>
    <property type="evidence" value="ECO:0007669"/>
    <property type="project" value="UniProtKB-KW"/>
</dbReference>
<keyword evidence="4 10" id="KW-0479">Metal-binding</keyword>
<dbReference type="Gene3D" id="3.20.20.140">
    <property type="entry name" value="Metal-dependent hydrolases"/>
    <property type="match status" value="1"/>
</dbReference>
<feature type="domain" description="Amidohydrolase-related" evidence="11">
    <location>
        <begin position="44"/>
        <end position="404"/>
    </location>
</feature>
<gene>
    <name evidence="13" type="ORF">GPM918_LOCUS18301</name>
    <name evidence="12" type="ORF">OVA965_LOCUS12889</name>
    <name evidence="15" type="ORF">SRO942_LOCUS18298</name>
    <name evidence="14" type="ORF">TMI583_LOCUS12892</name>
</gene>
<feature type="binding site" evidence="9">
    <location>
        <begin position="221"/>
        <end position="222"/>
    </location>
    <ligand>
        <name>substrate</name>
    </ligand>
</feature>
<feature type="active site" description="Proton donor/acceptor" evidence="8">
    <location>
        <position position="280"/>
    </location>
</feature>
<comment type="similarity">
    <text evidence="1">Belongs to the metallo-dependent hydrolases superfamily. NagA family.</text>
</comment>
<evidence type="ECO:0000259" key="11">
    <source>
        <dbReference type="Pfam" id="PF01979"/>
    </source>
</evidence>
<dbReference type="SUPFAM" id="SSF51556">
    <property type="entry name" value="Metallo-dependent hydrolases"/>
    <property type="match status" value="1"/>
</dbReference>
<keyword evidence="6" id="KW-0119">Carbohydrate metabolism</keyword>
<dbReference type="OrthoDB" id="10264777at2759"/>
<dbReference type="AlphaFoldDB" id="A0A814NKU9"/>
<dbReference type="InterPro" id="IPR011059">
    <property type="entry name" value="Metal-dep_hydrolase_composite"/>
</dbReference>
<dbReference type="Proteomes" id="UP000677228">
    <property type="component" value="Unassembled WGS sequence"/>
</dbReference>
<dbReference type="GO" id="GO:0019262">
    <property type="term" value="P:N-acetylneuraminate catabolic process"/>
    <property type="evidence" value="ECO:0007669"/>
    <property type="project" value="UniProtKB-ARBA"/>
</dbReference>
<evidence type="ECO:0000256" key="5">
    <source>
        <dbReference type="ARBA" id="ARBA00022801"/>
    </source>
</evidence>
<evidence type="ECO:0000313" key="15">
    <source>
        <dbReference type="EMBL" id="CAF3857330.1"/>
    </source>
</evidence>
<evidence type="ECO:0000256" key="1">
    <source>
        <dbReference type="ARBA" id="ARBA00010716"/>
    </source>
</evidence>
<dbReference type="InterPro" id="IPR032466">
    <property type="entry name" value="Metal_Hydrolase"/>
</dbReference>
<evidence type="ECO:0000256" key="3">
    <source>
        <dbReference type="ARBA" id="ARBA00018029"/>
    </source>
</evidence>
<dbReference type="GO" id="GO:0006046">
    <property type="term" value="P:N-acetylglucosamine catabolic process"/>
    <property type="evidence" value="ECO:0007669"/>
    <property type="project" value="TreeGrafter"/>
</dbReference>
<dbReference type="EC" id="3.5.1.25" evidence="2"/>
<evidence type="ECO:0000256" key="10">
    <source>
        <dbReference type="PIRSR" id="PIRSR038994-3"/>
    </source>
</evidence>
<evidence type="ECO:0000313" key="13">
    <source>
        <dbReference type="EMBL" id="CAF1091850.1"/>
    </source>
</evidence>
<dbReference type="Proteomes" id="UP000682733">
    <property type="component" value="Unassembled WGS sequence"/>
</dbReference>
<evidence type="ECO:0000256" key="7">
    <source>
        <dbReference type="ARBA" id="ARBA00047647"/>
    </source>
</evidence>
<reference evidence="13" key="1">
    <citation type="submission" date="2021-02" db="EMBL/GenBank/DDBJ databases">
        <authorList>
            <person name="Nowell W R."/>
        </authorList>
    </citation>
    <scope>NUCLEOTIDE SEQUENCE</scope>
</reference>
<dbReference type="PANTHER" id="PTHR11113:SF14">
    <property type="entry name" value="N-ACETYLGLUCOSAMINE-6-PHOSPHATE DEACETYLASE"/>
    <property type="match status" value="1"/>
</dbReference>
<dbReference type="EMBL" id="CAJOBA010005274">
    <property type="protein sequence ID" value="CAF3738514.1"/>
    <property type="molecule type" value="Genomic_DNA"/>
</dbReference>
<comment type="caution">
    <text evidence="13">The sequence shown here is derived from an EMBL/GenBank/DDBJ whole genome shotgun (WGS) entry which is preliminary data.</text>
</comment>
<sequence>MLVRNNQLINDDLWIRNGKIMYPQDIFFKEKRKADYCFDCKGAIISPGYIDLQINGGFGYDFSFPDESTAEKDILLEVAKELPAYGTTAFCPTIVTSLPETYKKLLPRYQRRKGSAKDGATVLGVHVEGPFIDPTKHGAHRTDFLRQVPNGMDDILDCYGSLDNVSIITIAPEIPNVLEHVIPRLVDEYGIIVSLGHSLSNLTDGEKAVCAGARFITHLFNAMSSFHHRDPGLIGLLTSHQLSSSTPVYYGLIVDGIHTHSAAVRLAHCVHPNGLVLVTDAVIALGFSDGEYNLGENKITVKGKRATICGEETLAGSIASMSDCVKYFRQALLDGETNNSIYIKHHPQNEKHRFVVEAINSATLHPAQVLKIDKQKGTLNYGADADFILLDHDLNVLATYIGGDQAWCINDEWSNEKLLIKDNEQKEKENLPC</sequence>
<dbReference type="Proteomes" id="UP000681722">
    <property type="component" value="Unassembled WGS sequence"/>
</dbReference>
<dbReference type="InterPro" id="IPR003764">
    <property type="entry name" value="GlcNAc_6-P_deAcase"/>
</dbReference>
<organism evidence="13 16">
    <name type="scientific">Didymodactylos carnosus</name>
    <dbReference type="NCBI Taxonomy" id="1234261"/>
    <lineage>
        <taxon>Eukaryota</taxon>
        <taxon>Metazoa</taxon>
        <taxon>Spiralia</taxon>
        <taxon>Gnathifera</taxon>
        <taxon>Rotifera</taxon>
        <taxon>Eurotatoria</taxon>
        <taxon>Bdelloidea</taxon>
        <taxon>Philodinida</taxon>
        <taxon>Philodinidae</taxon>
        <taxon>Didymodactylos</taxon>
    </lineage>
</organism>
<feature type="binding site" evidence="10">
    <location>
        <position position="218"/>
    </location>
    <ligand>
        <name>Zn(2+)</name>
        <dbReference type="ChEBI" id="CHEBI:29105"/>
    </ligand>
</feature>
<feature type="binding site" evidence="9">
    <location>
        <position position="139"/>
    </location>
    <ligand>
        <name>substrate</name>
    </ligand>
</feature>
<evidence type="ECO:0000256" key="9">
    <source>
        <dbReference type="PIRSR" id="PIRSR038994-2"/>
    </source>
</evidence>
<dbReference type="EMBL" id="CAJNOK010005269">
    <property type="protein sequence ID" value="CAF0966752.1"/>
    <property type="molecule type" value="Genomic_DNA"/>
</dbReference>
<dbReference type="CDD" id="cd00854">
    <property type="entry name" value="NagA"/>
    <property type="match status" value="1"/>
</dbReference>
<dbReference type="PANTHER" id="PTHR11113">
    <property type="entry name" value="N-ACETYLGLUCOSAMINE-6-PHOSPHATE DEACETYLASE"/>
    <property type="match status" value="1"/>
</dbReference>
<accession>A0A814NKU9</accession>
<evidence type="ECO:0000256" key="8">
    <source>
        <dbReference type="PIRSR" id="PIRSR038994-1"/>
    </source>
</evidence>
<evidence type="ECO:0000313" key="14">
    <source>
        <dbReference type="EMBL" id="CAF3738514.1"/>
    </source>
</evidence>
<name>A0A814NKU9_9BILA</name>
<comment type="catalytic activity">
    <reaction evidence="7">
        <text>N-acetyl-D-glucosamine 6-phosphate + H2O = D-glucosamine 6-phosphate + acetate</text>
        <dbReference type="Rhea" id="RHEA:22936"/>
        <dbReference type="ChEBI" id="CHEBI:15377"/>
        <dbReference type="ChEBI" id="CHEBI:30089"/>
        <dbReference type="ChEBI" id="CHEBI:57513"/>
        <dbReference type="ChEBI" id="CHEBI:58725"/>
        <dbReference type="EC" id="3.5.1.25"/>
    </reaction>
</comment>
<dbReference type="EMBL" id="CAJOBC010005256">
    <property type="protein sequence ID" value="CAF3857330.1"/>
    <property type="molecule type" value="Genomic_DNA"/>
</dbReference>
<dbReference type="Proteomes" id="UP000663829">
    <property type="component" value="Unassembled WGS sequence"/>
</dbReference>
<evidence type="ECO:0000313" key="12">
    <source>
        <dbReference type="EMBL" id="CAF0966752.1"/>
    </source>
</evidence>
<keyword evidence="5" id="KW-0378">Hydrolase</keyword>
<dbReference type="Pfam" id="PF01979">
    <property type="entry name" value="Amidohydro_1"/>
    <property type="match status" value="1"/>
</dbReference>
<feature type="binding site" evidence="9">
    <location>
        <begin position="314"/>
        <end position="316"/>
    </location>
    <ligand>
        <name>substrate</name>
    </ligand>
</feature>
<comment type="cofactor">
    <cofactor evidence="10">
        <name>a divalent metal cation</name>
        <dbReference type="ChEBI" id="CHEBI:60240"/>
    </cofactor>
    <text evidence="10">Binds 1 divalent metal cation per subunit.</text>
</comment>
<proteinExistence type="inferred from homology"/>
<feature type="binding site" evidence="10">
    <location>
        <position position="197"/>
    </location>
    <ligand>
        <name>Zn(2+)</name>
        <dbReference type="ChEBI" id="CHEBI:29105"/>
    </ligand>
</feature>
<protein>
    <recommendedName>
        <fullName evidence="3">N-acetylglucosamine-6-phosphate deacetylase</fullName>
        <ecNumber evidence="2">3.5.1.25</ecNumber>
    </recommendedName>
</protein>
<evidence type="ECO:0000313" key="16">
    <source>
        <dbReference type="Proteomes" id="UP000663829"/>
    </source>
</evidence>
<dbReference type="EMBL" id="CAJNOQ010005256">
    <property type="protein sequence ID" value="CAF1091850.1"/>
    <property type="molecule type" value="Genomic_DNA"/>
</dbReference>
<evidence type="ECO:0000256" key="4">
    <source>
        <dbReference type="ARBA" id="ARBA00022723"/>
    </source>
</evidence>
<feature type="binding site" evidence="9">
    <location>
        <position position="258"/>
    </location>
    <ligand>
        <name>substrate</name>
    </ligand>
</feature>
<feature type="binding site" evidence="10">
    <location>
        <position position="128"/>
    </location>
    <ligand>
        <name>Zn(2+)</name>
        <dbReference type="ChEBI" id="CHEBI:29105"/>
    </ligand>
</feature>
<dbReference type="InterPro" id="IPR006680">
    <property type="entry name" value="Amidohydro-rel"/>
</dbReference>
<evidence type="ECO:0000256" key="2">
    <source>
        <dbReference type="ARBA" id="ARBA00011899"/>
    </source>
</evidence>
<feature type="binding site" evidence="9">
    <location>
        <position position="229"/>
    </location>
    <ligand>
        <name>substrate</name>
    </ligand>
</feature>
<dbReference type="PIRSF" id="PIRSF038994">
    <property type="entry name" value="NagA"/>
    <property type="match status" value="1"/>
</dbReference>